<name>A0AAV9UTF5_9PEZI</name>
<sequence>MRTITRTPLTSLLAVSLSILDLVSAAANPIGPNPNPKRGLVYVPNKKNPTPQDDKIWIQAGSPLTWYYNYETKPSASLEGGSTPLEFVPMLWGDYNNTLIADVDDLLAKGYKIEYVLGFNEPDNPANSGTGGSGIPPESAAARWKESIEPLAKKGIKLGAPAVTGAPSGLDWLKAFMAACSDCTFDFIPLHWYGNFDGLASHLGTYSAAFPNQSFWFTEIAFDHQPVAPSQDFFNMTMEYFDRMDSVGKYTWFGSFRSDVSNVGPNAALLNQDGGLTYIGAWYLNKDQKLAASVTGNDAARTRGVGVSLLGVTAAAAVVAAWLV</sequence>
<dbReference type="Gene3D" id="3.20.20.80">
    <property type="entry name" value="Glycosidases"/>
    <property type="match status" value="1"/>
</dbReference>
<dbReference type="PANTHER" id="PTHR34154">
    <property type="entry name" value="ALKALI-SENSITIVE LINKAGE PROTEIN 1"/>
    <property type="match status" value="1"/>
</dbReference>
<reference evidence="4 5" key="1">
    <citation type="submission" date="2019-10" db="EMBL/GenBank/DDBJ databases">
        <authorList>
            <person name="Palmer J.M."/>
        </authorList>
    </citation>
    <scope>NUCLEOTIDE SEQUENCE [LARGE SCALE GENOMIC DNA]</scope>
    <source>
        <strain evidence="4 5">TWF696</strain>
    </source>
</reference>
<keyword evidence="1" id="KW-1133">Transmembrane helix</keyword>
<keyword evidence="2" id="KW-0732">Signal</keyword>
<dbReference type="InterPro" id="IPR017853">
    <property type="entry name" value="GH"/>
</dbReference>
<evidence type="ECO:0000256" key="1">
    <source>
        <dbReference type="SAM" id="Phobius"/>
    </source>
</evidence>
<dbReference type="SUPFAM" id="SSF51445">
    <property type="entry name" value="(Trans)glycosidases"/>
    <property type="match status" value="1"/>
</dbReference>
<organism evidence="4 5">
    <name type="scientific">Orbilia brochopaga</name>
    <dbReference type="NCBI Taxonomy" id="3140254"/>
    <lineage>
        <taxon>Eukaryota</taxon>
        <taxon>Fungi</taxon>
        <taxon>Dikarya</taxon>
        <taxon>Ascomycota</taxon>
        <taxon>Pezizomycotina</taxon>
        <taxon>Orbiliomycetes</taxon>
        <taxon>Orbiliales</taxon>
        <taxon>Orbiliaceae</taxon>
        <taxon>Orbilia</taxon>
    </lineage>
</organism>
<keyword evidence="1" id="KW-0812">Transmembrane</keyword>
<dbReference type="Proteomes" id="UP001375240">
    <property type="component" value="Unassembled WGS sequence"/>
</dbReference>
<dbReference type="EMBL" id="JAVHNQ010000005">
    <property type="protein sequence ID" value="KAK6346735.1"/>
    <property type="molecule type" value="Genomic_DNA"/>
</dbReference>
<keyword evidence="5" id="KW-1185">Reference proteome</keyword>
<dbReference type="AlphaFoldDB" id="A0AAV9UTF5"/>
<gene>
    <name evidence="4" type="ORF">TWF696_006847</name>
</gene>
<accession>A0AAV9UTF5</accession>
<evidence type="ECO:0000313" key="5">
    <source>
        <dbReference type="Proteomes" id="UP001375240"/>
    </source>
</evidence>
<feature type="signal peptide" evidence="2">
    <location>
        <begin position="1"/>
        <end position="25"/>
    </location>
</feature>
<dbReference type="FunFam" id="3.20.20.80:FF:000207">
    <property type="entry name" value="Glycoside hydrolase family 128 protein"/>
    <property type="match status" value="1"/>
</dbReference>
<dbReference type="PANTHER" id="PTHR34154:SF3">
    <property type="entry name" value="ALKALI-SENSITIVE LINKAGE PROTEIN 1"/>
    <property type="match status" value="1"/>
</dbReference>
<evidence type="ECO:0000259" key="3">
    <source>
        <dbReference type="Pfam" id="PF11790"/>
    </source>
</evidence>
<dbReference type="InterPro" id="IPR024655">
    <property type="entry name" value="Asl1_glyco_hydro_catalytic"/>
</dbReference>
<proteinExistence type="predicted"/>
<protein>
    <recommendedName>
        <fullName evidence="3">Asl1-like glycosyl hydrolase catalytic domain-containing protein</fullName>
    </recommendedName>
</protein>
<dbReference type="GO" id="GO:0009277">
    <property type="term" value="C:fungal-type cell wall"/>
    <property type="evidence" value="ECO:0007669"/>
    <property type="project" value="TreeGrafter"/>
</dbReference>
<evidence type="ECO:0000313" key="4">
    <source>
        <dbReference type="EMBL" id="KAK6346735.1"/>
    </source>
</evidence>
<feature type="domain" description="Asl1-like glycosyl hydrolase catalytic" evidence="3">
    <location>
        <begin position="40"/>
        <end position="283"/>
    </location>
</feature>
<comment type="caution">
    <text evidence="4">The sequence shown here is derived from an EMBL/GenBank/DDBJ whole genome shotgun (WGS) entry which is preliminary data.</text>
</comment>
<feature type="transmembrane region" description="Helical" evidence="1">
    <location>
        <begin position="304"/>
        <end position="323"/>
    </location>
</feature>
<feature type="chain" id="PRO_5043485738" description="Asl1-like glycosyl hydrolase catalytic domain-containing protein" evidence="2">
    <location>
        <begin position="26"/>
        <end position="324"/>
    </location>
</feature>
<dbReference type="Pfam" id="PF11790">
    <property type="entry name" value="Glyco_hydro_cc"/>
    <property type="match status" value="1"/>
</dbReference>
<evidence type="ECO:0000256" key="2">
    <source>
        <dbReference type="SAM" id="SignalP"/>
    </source>
</evidence>
<dbReference type="InterPro" id="IPR053183">
    <property type="entry name" value="ASL1"/>
</dbReference>
<dbReference type="GO" id="GO:0071966">
    <property type="term" value="P:fungal-type cell wall polysaccharide metabolic process"/>
    <property type="evidence" value="ECO:0007669"/>
    <property type="project" value="TreeGrafter"/>
</dbReference>
<keyword evidence="1" id="KW-0472">Membrane</keyword>